<evidence type="ECO:0000313" key="5">
    <source>
        <dbReference type="Proteomes" id="UP000440224"/>
    </source>
</evidence>
<evidence type="ECO:0000256" key="1">
    <source>
        <dbReference type="SAM" id="MobiDB-lite"/>
    </source>
</evidence>
<feature type="region of interest" description="Disordered" evidence="1">
    <location>
        <begin position="1251"/>
        <end position="1287"/>
    </location>
</feature>
<dbReference type="NCBIfam" id="TIGR03901">
    <property type="entry name" value="MYXO-CTERM"/>
    <property type="match status" value="1"/>
</dbReference>
<feature type="domain" description="Follistatin-like" evidence="3">
    <location>
        <begin position="1213"/>
        <end position="1236"/>
    </location>
</feature>
<dbReference type="PROSITE" id="PS51318">
    <property type="entry name" value="TAT"/>
    <property type="match status" value="1"/>
</dbReference>
<organism evidence="4 5">
    <name type="scientific">Polyangium spumosum</name>
    <dbReference type="NCBI Taxonomy" id="889282"/>
    <lineage>
        <taxon>Bacteria</taxon>
        <taxon>Pseudomonadati</taxon>
        <taxon>Myxococcota</taxon>
        <taxon>Polyangia</taxon>
        <taxon>Polyangiales</taxon>
        <taxon>Polyangiaceae</taxon>
        <taxon>Polyangium</taxon>
    </lineage>
</organism>
<dbReference type="InterPro" id="IPR006311">
    <property type="entry name" value="TAT_signal"/>
</dbReference>
<feature type="domain" description="Follistatin-like" evidence="3">
    <location>
        <begin position="1073"/>
        <end position="1096"/>
    </location>
</feature>
<evidence type="ECO:0000313" key="4">
    <source>
        <dbReference type="EMBL" id="MRG91771.1"/>
    </source>
</evidence>
<gene>
    <name evidence="4" type="ORF">GF068_07510</name>
</gene>
<dbReference type="RefSeq" id="WP_153818644.1">
    <property type="nucleotide sequence ID" value="NZ_WJIE01000002.1"/>
</dbReference>
<proteinExistence type="predicted"/>
<keyword evidence="5" id="KW-1185">Reference proteome</keyword>
<dbReference type="InterPro" id="IPR021655">
    <property type="entry name" value="Put_metal-bd"/>
</dbReference>
<name>A0A6N7PSC7_9BACT</name>
<feature type="chain" id="PRO_5026882259" description="Follistatin-like domain-containing protein" evidence="2">
    <location>
        <begin position="40"/>
        <end position="1334"/>
    </location>
</feature>
<dbReference type="InterPro" id="IPR024038">
    <property type="entry name" value="MYXO-CTERM"/>
</dbReference>
<dbReference type="SMART" id="SM00274">
    <property type="entry name" value="FOLN"/>
    <property type="match status" value="3"/>
</dbReference>
<feature type="compositionally biased region" description="Gly residues" evidence="1">
    <location>
        <begin position="1251"/>
        <end position="1280"/>
    </location>
</feature>
<dbReference type="InterPro" id="IPR003645">
    <property type="entry name" value="Fol_N"/>
</dbReference>
<dbReference type="InterPro" id="IPR036465">
    <property type="entry name" value="vWFA_dom_sf"/>
</dbReference>
<dbReference type="SUPFAM" id="SSF53300">
    <property type="entry name" value="vWA-like"/>
    <property type="match status" value="1"/>
</dbReference>
<dbReference type="Proteomes" id="UP000440224">
    <property type="component" value="Unassembled WGS sequence"/>
</dbReference>
<keyword evidence="2" id="KW-0732">Signal</keyword>
<feature type="domain" description="Follistatin-like" evidence="3">
    <location>
        <begin position="1147"/>
        <end position="1169"/>
    </location>
</feature>
<dbReference type="Pfam" id="PF11617">
    <property type="entry name" value="Cu-binding_MopE"/>
    <property type="match status" value="11"/>
</dbReference>
<reference evidence="4 5" key="1">
    <citation type="submission" date="2019-10" db="EMBL/GenBank/DDBJ databases">
        <title>A soil myxobacterium in the family Polyangiaceae.</title>
        <authorList>
            <person name="Li Y."/>
            <person name="Wang J."/>
        </authorList>
    </citation>
    <scope>NUCLEOTIDE SEQUENCE [LARGE SCALE GENOMIC DNA]</scope>
    <source>
        <strain evidence="4 5">DSM 14734</strain>
    </source>
</reference>
<feature type="signal peptide" evidence="2">
    <location>
        <begin position="1"/>
        <end position="39"/>
    </location>
</feature>
<accession>A0A6N7PSC7</accession>
<evidence type="ECO:0000256" key="2">
    <source>
        <dbReference type="SAM" id="SignalP"/>
    </source>
</evidence>
<sequence>MNRTLLFSGLRRRKVAIATVLTGAALVVASSLTTPDASAQEPTACLSADPKDWPSSAKPYFLILFDTSGSMTLNVANGVQSSCGWGSSRIDHAKCALRKMFFAFGGQVNFGLAAFLRGTASGCTAFCGDAGTGEGDGNGNCTWSGFSGGCGLEPTEQPFSSERRGAEILVPMQRDNFYLPPLEASNVPELLKWVDNDCSPHPTRPLSYELWAEGGTPLNGILRDAYRYLSDSWARPNSGDPSFESPIAQSGERPCRVVNTILITDGVESCDDVNGADGVDAAADLLTGFTRGGIHWSVKTHVVNFATSASANNALAMAGGTGTAKPATDETTLSTELAKIIAAAVQPETCDNADNNCNGCTDEGFAHYCNQAQTCCAWSTQAQRTTCLSTYQSTITAQNPGGDLTKLPCTTPTQATQPATWLCYNPKESCDNVDNNCDPGPAFDGTPANTVDEGVTKCGSPAHCPKAETCNGQDDDCDGQTDEGGVCVMPCVPSPEICDGCDNDCDGIADNDAPSAACGLPSPPNCAGTLTCKTAQPVMLPGACVANGGFNACTNSPQTEVCDGLDNDCDGTTDDGVPPTQCVPVGTPAGLNYGPNSQCKRGTQPCNGTCQGFIGPSAEVCDGIDNDCDGVVDDNPFGVGTPCGNNQPPCSTGTTACVNGALVCQGGVQPGPEVCDGTDNDCDGSVDETPLADAPAAGMNGCWTEPGNCCTFGNLTWCPPAGGTCTGTGTLMAPCNTGKLVCQGAQKWVCSNPKPPSPEVCDGLDNNCNGMLDDGSLPQVGAPCGTDTGECVMGTLSCNAGVLDCGNDVGPVSEVCDGLDNDCDGDIDNGIPSGGPCTPAYDPMKFPGDRSALPCTPGELLCNGAAGVECLGGVAPQAEVCDGIDNDCDGTVDESGPGPDGVDGSMNPQPMPVGSIGEACGIETGECKQGAFACVNGGFVCTGETTPILEVCDCLDNDCDGQNDNPNNGLALCSTGKECVKGSAGTCSCASPCNPGKEYPCPPGQQCQNVTESSTGQELGFYCVSEPCIDCEQRTIKDANGNILCAPADTPADANCNKPPVCVCKGQAGCKDPCDGVSCASGEVCTAYGPNAGKCVVDNCYNVPCNGCNKVCNLGSCLDNPCKPDSCPADQVCNPSADFTTFTCVPTCANVECPSGQACKEGACVPACEPACGADQYCDLAQTPPTCVQNQCAGTCPNGGCCNPVTGACGNCPCEGVVCPEGQICQAECPPGVACSPGECVEPMGQGGAGGAGGMGPGSGGGDPGSGGAGGVAPGAGGSAGAPDRGNWGLPTGGGGCSCKAAGDSRSSAGWLALLGLPLAFLRRRRSARNVEVA</sequence>
<dbReference type="OrthoDB" id="68195at2"/>
<protein>
    <recommendedName>
        <fullName evidence="3">Follistatin-like domain-containing protein</fullName>
    </recommendedName>
</protein>
<dbReference type="Gene3D" id="3.40.50.410">
    <property type="entry name" value="von Willebrand factor, type A domain"/>
    <property type="match status" value="1"/>
</dbReference>
<comment type="caution">
    <text evidence="4">The sequence shown here is derived from an EMBL/GenBank/DDBJ whole genome shotgun (WGS) entry which is preliminary data.</text>
</comment>
<evidence type="ECO:0000259" key="3">
    <source>
        <dbReference type="SMART" id="SM00274"/>
    </source>
</evidence>
<dbReference type="EMBL" id="WJIE01000002">
    <property type="protein sequence ID" value="MRG91771.1"/>
    <property type="molecule type" value="Genomic_DNA"/>
</dbReference>